<keyword evidence="1" id="KW-0472">Membrane</keyword>
<name>A0A2T3N8L0_9GAMM</name>
<gene>
    <name evidence="2" type="ORF">C9J01_20360</name>
</gene>
<evidence type="ECO:0000313" key="3">
    <source>
        <dbReference type="Proteomes" id="UP000241346"/>
    </source>
</evidence>
<keyword evidence="1" id="KW-1133">Transmembrane helix</keyword>
<dbReference type="Gene3D" id="3.30.700.10">
    <property type="entry name" value="Glycoprotein, Type 4 Pilin"/>
    <property type="match status" value="1"/>
</dbReference>
<evidence type="ECO:0000313" key="2">
    <source>
        <dbReference type="EMBL" id="PSW09603.1"/>
    </source>
</evidence>
<dbReference type="OrthoDB" id="5902365at2"/>
<sequence length="184" mass="19501">MKRQGGFTLIEMVVVIVILGILAVTAAPRFLNLQSDARASTLEGLKGAINGATGIVFGKAAIDGVELNDGGTTSVVVNGIKTSFGYPTAEADGVTAALKLDTESEWIDGYSTESNKTRAAIYTQNNKALTDSDGWANKTDQERFTLIKGKNCYVEYVEAHNSTGGDPEKTTFNEPKLNVVSTGC</sequence>
<comment type="caution">
    <text evidence="2">The sequence shown here is derived from an EMBL/GenBank/DDBJ whole genome shotgun (WGS) entry which is preliminary data.</text>
</comment>
<evidence type="ECO:0000256" key="1">
    <source>
        <dbReference type="SAM" id="Phobius"/>
    </source>
</evidence>
<dbReference type="RefSeq" id="WP_107299983.1">
    <property type="nucleotide sequence ID" value="NZ_PYMB01000014.1"/>
</dbReference>
<dbReference type="InterPro" id="IPR045584">
    <property type="entry name" value="Pilin-like"/>
</dbReference>
<keyword evidence="1" id="KW-0812">Transmembrane</keyword>
<feature type="transmembrane region" description="Helical" evidence="1">
    <location>
        <begin position="12"/>
        <end position="31"/>
    </location>
</feature>
<organism evidence="2 3">
    <name type="scientific">Photobacterium rosenbergii</name>
    <dbReference type="NCBI Taxonomy" id="294936"/>
    <lineage>
        <taxon>Bacteria</taxon>
        <taxon>Pseudomonadati</taxon>
        <taxon>Pseudomonadota</taxon>
        <taxon>Gammaproteobacteria</taxon>
        <taxon>Vibrionales</taxon>
        <taxon>Vibrionaceae</taxon>
        <taxon>Photobacterium</taxon>
    </lineage>
</organism>
<dbReference type="PROSITE" id="PS00409">
    <property type="entry name" value="PROKAR_NTER_METHYL"/>
    <property type="match status" value="1"/>
</dbReference>
<dbReference type="NCBIfam" id="TIGR02532">
    <property type="entry name" value="IV_pilin_GFxxxE"/>
    <property type="match status" value="1"/>
</dbReference>
<dbReference type="AlphaFoldDB" id="A0A2T3N8L0"/>
<dbReference type="Proteomes" id="UP000241346">
    <property type="component" value="Unassembled WGS sequence"/>
</dbReference>
<dbReference type="SUPFAM" id="SSF54523">
    <property type="entry name" value="Pili subunits"/>
    <property type="match status" value="1"/>
</dbReference>
<proteinExistence type="predicted"/>
<dbReference type="InterPro" id="IPR012902">
    <property type="entry name" value="N_methyl_site"/>
</dbReference>
<accession>A0A2T3N8L0</accession>
<reference evidence="2 3" key="1">
    <citation type="submission" date="2018-03" db="EMBL/GenBank/DDBJ databases">
        <title>Whole genome sequencing of Histamine producing bacteria.</title>
        <authorList>
            <person name="Butler K."/>
        </authorList>
    </citation>
    <scope>NUCLEOTIDE SEQUENCE [LARGE SCALE GENOMIC DNA]</scope>
    <source>
        <strain evidence="2 3">DSM 19138</strain>
    </source>
</reference>
<dbReference type="EMBL" id="PYMB01000014">
    <property type="protein sequence ID" value="PSW09603.1"/>
    <property type="molecule type" value="Genomic_DNA"/>
</dbReference>
<dbReference type="Pfam" id="PF07963">
    <property type="entry name" value="N_methyl"/>
    <property type="match status" value="1"/>
</dbReference>
<protein>
    <submittedName>
        <fullName evidence="2">MSHA biogenesis protein MshA</fullName>
    </submittedName>
</protein>